<gene>
    <name evidence="1" type="ORF">J2S05_001728</name>
</gene>
<dbReference type="RefSeq" id="WP_306981815.1">
    <property type="nucleotide sequence ID" value="NZ_JAUSUA010000002.1"/>
</dbReference>
<dbReference type="Proteomes" id="UP001225034">
    <property type="component" value="Unassembled WGS sequence"/>
</dbReference>
<protein>
    <submittedName>
        <fullName evidence="1">Transcriptional antiterminator</fullName>
    </submittedName>
</protein>
<keyword evidence="2" id="KW-1185">Reference proteome</keyword>
<proteinExistence type="predicted"/>
<reference evidence="1 2" key="1">
    <citation type="submission" date="2023-07" db="EMBL/GenBank/DDBJ databases">
        <title>Genomic Encyclopedia of Type Strains, Phase IV (KMG-IV): sequencing the most valuable type-strain genomes for metagenomic binning, comparative biology and taxonomic classification.</title>
        <authorList>
            <person name="Goeker M."/>
        </authorList>
    </citation>
    <scope>NUCLEOTIDE SEQUENCE [LARGE SCALE GENOMIC DNA]</scope>
    <source>
        <strain evidence="1 2">DSM 19154</strain>
    </source>
</reference>
<dbReference type="EMBL" id="JAUSUA010000002">
    <property type="protein sequence ID" value="MDQ0206929.1"/>
    <property type="molecule type" value="Genomic_DNA"/>
</dbReference>
<organism evidence="1 2">
    <name type="scientific">Alkalicoccobacillus murimartini</name>
    <dbReference type="NCBI Taxonomy" id="171685"/>
    <lineage>
        <taxon>Bacteria</taxon>
        <taxon>Bacillati</taxon>
        <taxon>Bacillota</taxon>
        <taxon>Bacilli</taxon>
        <taxon>Bacillales</taxon>
        <taxon>Bacillaceae</taxon>
        <taxon>Alkalicoccobacillus</taxon>
    </lineage>
</organism>
<accession>A0ABT9YGD7</accession>
<name>A0ABT9YGD7_9BACI</name>
<evidence type="ECO:0000313" key="1">
    <source>
        <dbReference type="EMBL" id="MDQ0206929.1"/>
    </source>
</evidence>
<evidence type="ECO:0000313" key="2">
    <source>
        <dbReference type="Proteomes" id="UP001225034"/>
    </source>
</evidence>
<sequence>MLSVRQKELHDRLISEHDFLLLGTIKEAYQLLSRTIQQDLLVIEECLLEIGRNRQLRTRFVVQGNKSRIC</sequence>
<comment type="caution">
    <text evidence="1">The sequence shown here is derived from an EMBL/GenBank/DDBJ whole genome shotgun (WGS) entry which is preliminary data.</text>
</comment>